<dbReference type="Gene3D" id="3.40.50.1820">
    <property type="entry name" value="alpha/beta hydrolase"/>
    <property type="match status" value="2"/>
</dbReference>
<dbReference type="GO" id="GO:0016042">
    <property type="term" value="P:lipid catabolic process"/>
    <property type="evidence" value="ECO:0007669"/>
    <property type="project" value="InterPro"/>
</dbReference>
<organism evidence="2 3">
    <name type="scientific">Mycolicibacterium frederiksbergense</name>
    <dbReference type="NCBI Taxonomy" id="117567"/>
    <lineage>
        <taxon>Bacteria</taxon>
        <taxon>Bacillati</taxon>
        <taxon>Actinomycetota</taxon>
        <taxon>Actinomycetes</taxon>
        <taxon>Mycobacteriales</taxon>
        <taxon>Mycobacteriaceae</taxon>
        <taxon>Mycolicibacterium</taxon>
    </lineage>
</organism>
<gene>
    <name evidence="2" type="ORF">EXE63_07700</name>
</gene>
<feature type="region of interest" description="Disordered" evidence="1">
    <location>
        <begin position="1"/>
        <end position="29"/>
    </location>
</feature>
<evidence type="ECO:0000313" key="2">
    <source>
        <dbReference type="EMBL" id="QIV80775.1"/>
    </source>
</evidence>
<dbReference type="InterPro" id="IPR029058">
    <property type="entry name" value="AB_hydrolase_fold"/>
</dbReference>
<keyword evidence="2" id="KW-0378">Hydrolase</keyword>
<name>A0A6H0S365_9MYCO</name>
<dbReference type="SUPFAM" id="SSF53474">
    <property type="entry name" value="alpha/beta-Hydrolases"/>
    <property type="match status" value="1"/>
</dbReference>
<dbReference type="Pfam" id="PF03583">
    <property type="entry name" value="LIP"/>
    <property type="match status" value="1"/>
</dbReference>
<reference evidence="2 3" key="1">
    <citation type="submission" date="2019-04" db="EMBL/GenBank/DDBJ databases">
        <title>Draft, Whole-Genome Sequence of the Anthracene-degrading Mycobacterium frederiksbergense LB501T, Isolated from a Polycyclic Aromatic Hydrocarbon (PAH)-Contaminated Soil.</title>
        <authorList>
            <person name="Augelletti F."/>
        </authorList>
    </citation>
    <scope>NUCLEOTIDE SEQUENCE [LARGE SCALE GENOMIC DNA]</scope>
    <source>
        <strain evidence="2 3">LB 501T</strain>
    </source>
</reference>
<keyword evidence="3" id="KW-1185">Reference proteome</keyword>
<dbReference type="PANTHER" id="PTHR34853:SF1">
    <property type="entry name" value="LIPASE 5"/>
    <property type="match status" value="1"/>
</dbReference>
<dbReference type="EMBL" id="CP038799">
    <property type="protein sequence ID" value="QIV80775.1"/>
    <property type="molecule type" value="Genomic_DNA"/>
</dbReference>
<dbReference type="Proteomes" id="UP000501849">
    <property type="component" value="Chromosome"/>
</dbReference>
<accession>A0A6H0S365</accession>
<protein>
    <submittedName>
        <fullName evidence="2">Alpha/beta hydrolase</fullName>
    </submittedName>
</protein>
<sequence>MPSPHRRPPPRMMPTAAPRGRRPHLAPRDNGVPSLIRGAAVLFVAVVLVTSCAPAQPPAPPPGSDTVTIKTFTPPFDGKPRLPPPDMNDDGPGSLVSVEPMSGSELLNQDDATYMRVVYRSTSGVDGSPTEVSGAVAIPPGDPPKGGWPILAFGQGTKGVLNKCASSLYGSLPLNAWTMSVFVRSGFLVTVSDFQGAGVEGYQHPFLNAKTYGYNVIDSVRAAQRVGAETSDRWLSYGHSAGGLAVWAAAEQAPTYGQGLDLLGTVSMAPAADMSGLADAAWEGTLTPDQRVTLVFALQSLKWFNPEMNLDNYRRGTTAENWDQLLDCIPPNFDDIARVRGLMTNEDLRPATYEDVVWLRERLAEIAVPQAPNTTPMVVGYGTQDMLVNQSWFEQALDRACAMGSYIEIRKGPGKGHADLDSGFTLPWLMDRLDGADPPPNDCLSRN</sequence>
<dbReference type="PANTHER" id="PTHR34853">
    <property type="match status" value="1"/>
</dbReference>
<dbReference type="GO" id="GO:0004806">
    <property type="term" value="F:triacylglycerol lipase activity"/>
    <property type="evidence" value="ECO:0007669"/>
    <property type="project" value="InterPro"/>
</dbReference>
<evidence type="ECO:0000256" key="1">
    <source>
        <dbReference type="SAM" id="MobiDB-lite"/>
    </source>
</evidence>
<dbReference type="KEGG" id="mfre:EXE63_07700"/>
<evidence type="ECO:0000313" key="3">
    <source>
        <dbReference type="Proteomes" id="UP000501849"/>
    </source>
</evidence>
<proteinExistence type="predicted"/>
<dbReference type="InterPro" id="IPR005152">
    <property type="entry name" value="Lipase_secreted"/>
</dbReference>
<feature type="region of interest" description="Disordered" evidence="1">
    <location>
        <begin position="72"/>
        <end position="100"/>
    </location>
</feature>
<dbReference type="AlphaFoldDB" id="A0A6H0S365"/>